<dbReference type="GO" id="GO:0030527">
    <property type="term" value="F:structural constituent of chromatin"/>
    <property type="evidence" value="ECO:0007669"/>
    <property type="project" value="InterPro"/>
</dbReference>
<gene>
    <name evidence="1" type="ORF">AMURIS_05418</name>
</gene>
<keyword evidence="2" id="KW-1185">Reference proteome</keyword>
<reference evidence="1 2" key="1">
    <citation type="submission" date="2018-01" db="EMBL/GenBank/DDBJ databases">
        <authorList>
            <person name="Gaut B.S."/>
            <person name="Morton B.R."/>
            <person name="Clegg M.T."/>
            <person name="Duvall M.R."/>
        </authorList>
    </citation>
    <scope>NUCLEOTIDE SEQUENCE [LARGE SCALE GENOMIC DNA]</scope>
    <source>
        <strain evidence="1">GP69</strain>
    </source>
</reference>
<sequence>MKTIVKSELIDETWKKLNGKVEKNNVDSIIKTFIKIVGREIKEGNIVKIEGLGKFCPYYKTYVGKDISTGKERKFENEKHIRFIPSSKLKT</sequence>
<evidence type="ECO:0000313" key="2">
    <source>
        <dbReference type="Proteomes" id="UP000236311"/>
    </source>
</evidence>
<dbReference type="Proteomes" id="UP000236311">
    <property type="component" value="Unassembled WGS sequence"/>
</dbReference>
<dbReference type="RefSeq" id="WP_103242578.1">
    <property type="nucleotide sequence ID" value="NZ_JANJZD010000066.1"/>
</dbReference>
<dbReference type="InterPro" id="IPR010992">
    <property type="entry name" value="IHF-like_DNA-bd_dom_sf"/>
</dbReference>
<proteinExistence type="predicted"/>
<protein>
    <submittedName>
        <fullName evidence="1">Integration host factor subunit alpha</fullName>
    </submittedName>
</protein>
<organism evidence="1 2">
    <name type="scientific">Acetatifactor muris</name>
    <dbReference type="NCBI Taxonomy" id="879566"/>
    <lineage>
        <taxon>Bacteria</taxon>
        <taxon>Bacillati</taxon>
        <taxon>Bacillota</taxon>
        <taxon>Clostridia</taxon>
        <taxon>Lachnospirales</taxon>
        <taxon>Lachnospiraceae</taxon>
        <taxon>Acetatifactor</taxon>
    </lineage>
</organism>
<dbReference type="InterPro" id="IPR000119">
    <property type="entry name" value="Hist_DNA-bd"/>
</dbReference>
<dbReference type="AlphaFoldDB" id="A0A2K4ZQP1"/>
<name>A0A2K4ZQP1_9FIRM</name>
<evidence type="ECO:0000313" key="1">
    <source>
        <dbReference type="EMBL" id="SOY32652.1"/>
    </source>
</evidence>
<accession>A0A2K4ZQP1</accession>
<dbReference type="OrthoDB" id="411074at186801"/>
<dbReference type="Pfam" id="PF00216">
    <property type="entry name" value="Bac_DNA_binding"/>
    <property type="match status" value="1"/>
</dbReference>
<dbReference type="SUPFAM" id="SSF47729">
    <property type="entry name" value="IHF-like DNA-binding proteins"/>
    <property type="match status" value="1"/>
</dbReference>
<dbReference type="EMBL" id="OFSM01000061">
    <property type="protein sequence ID" value="SOY32652.1"/>
    <property type="molecule type" value="Genomic_DNA"/>
</dbReference>
<dbReference type="GO" id="GO:0003677">
    <property type="term" value="F:DNA binding"/>
    <property type="evidence" value="ECO:0007669"/>
    <property type="project" value="InterPro"/>
</dbReference>
<dbReference type="Gene3D" id="4.10.520.10">
    <property type="entry name" value="IHF-like DNA-binding proteins"/>
    <property type="match status" value="1"/>
</dbReference>